<dbReference type="AlphaFoldDB" id="A0AAD4BAX3"/>
<organism evidence="1 2">
    <name type="scientific">Boletus edulis BED1</name>
    <dbReference type="NCBI Taxonomy" id="1328754"/>
    <lineage>
        <taxon>Eukaryota</taxon>
        <taxon>Fungi</taxon>
        <taxon>Dikarya</taxon>
        <taxon>Basidiomycota</taxon>
        <taxon>Agaricomycotina</taxon>
        <taxon>Agaricomycetes</taxon>
        <taxon>Agaricomycetidae</taxon>
        <taxon>Boletales</taxon>
        <taxon>Boletineae</taxon>
        <taxon>Boletaceae</taxon>
        <taxon>Boletoideae</taxon>
        <taxon>Boletus</taxon>
    </lineage>
</organism>
<keyword evidence="2" id="KW-1185">Reference proteome</keyword>
<protein>
    <submittedName>
        <fullName evidence="1">Uncharacterized protein</fullName>
    </submittedName>
</protein>
<dbReference type="Proteomes" id="UP001194468">
    <property type="component" value="Unassembled WGS sequence"/>
</dbReference>
<evidence type="ECO:0000313" key="1">
    <source>
        <dbReference type="EMBL" id="KAF8415336.1"/>
    </source>
</evidence>
<reference evidence="1" key="1">
    <citation type="submission" date="2019-10" db="EMBL/GenBank/DDBJ databases">
        <authorList>
            <consortium name="DOE Joint Genome Institute"/>
            <person name="Kuo A."/>
            <person name="Miyauchi S."/>
            <person name="Kiss E."/>
            <person name="Drula E."/>
            <person name="Kohler A."/>
            <person name="Sanchez-Garcia M."/>
            <person name="Andreopoulos B."/>
            <person name="Barry K.W."/>
            <person name="Bonito G."/>
            <person name="Buee M."/>
            <person name="Carver A."/>
            <person name="Chen C."/>
            <person name="Cichocki N."/>
            <person name="Clum A."/>
            <person name="Culley D."/>
            <person name="Crous P.W."/>
            <person name="Fauchery L."/>
            <person name="Girlanda M."/>
            <person name="Hayes R."/>
            <person name="Keri Z."/>
            <person name="LaButti K."/>
            <person name="Lipzen A."/>
            <person name="Lombard V."/>
            <person name="Magnuson J."/>
            <person name="Maillard F."/>
            <person name="Morin E."/>
            <person name="Murat C."/>
            <person name="Nolan M."/>
            <person name="Ohm R."/>
            <person name="Pangilinan J."/>
            <person name="Pereira M."/>
            <person name="Perotto S."/>
            <person name="Peter M."/>
            <person name="Riley R."/>
            <person name="Sitrit Y."/>
            <person name="Stielow B."/>
            <person name="Szollosi G."/>
            <person name="Zifcakova L."/>
            <person name="Stursova M."/>
            <person name="Spatafora J.W."/>
            <person name="Tedersoo L."/>
            <person name="Vaario L.-M."/>
            <person name="Yamada A."/>
            <person name="Yan M."/>
            <person name="Wang P."/>
            <person name="Xu J."/>
            <person name="Bruns T."/>
            <person name="Baldrian P."/>
            <person name="Vilgalys R."/>
            <person name="Henrissat B."/>
            <person name="Grigoriev I.V."/>
            <person name="Hibbett D."/>
            <person name="Nagy L.G."/>
            <person name="Martin F.M."/>
        </authorList>
    </citation>
    <scope>NUCLEOTIDE SEQUENCE</scope>
    <source>
        <strain evidence="1">BED1</strain>
    </source>
</reference>
<reference evidence="1" key="2">
    <citation type="journal article" date="2020" name="Nat. Commun.">
        <title>Large-scale genome sequencing of mycorrhizal fungi provides insights into the early evolution of symbiotic traits.</title>
        <authorList>
            <person name="Miyauchi S."/>
            <person name="Kiss E."/>
            <person name="Kuo A."/>
            <person name="Drula E."/>
            <person name="Kohler A."/>
            <person name="Sanchez-Garcia M."/>
            <person name="Morin E."/>
            <person name="Andreopoulos B."/>
            <person name="Barry K.W."/>
            <person name="Bonito G."/>
            <person name="Buee M."/>
            <person name="Carver A."/>
            <person name="Chen C."/>
            <person name="Cichocki N."/>
            <person name="Clum A."/>
            <person name="Culley D."/>
            <person name="Crous P.W."/>
            <person name="Fauchery L."/>
            <person name="Girlanda M."/>
            <person name="Hayes R.D."/>
            <person name="Keri Z."/>
            <person name="LaButti K."/>
            <person name="Lipzen A."/>
            <person name="Lombard V."/>
            <person name="Magnuson J."/>
            <person name="Maillard F."/>
            <person name="Murat C."/>
            <person name="Nolan M."/>
            <person name="Ohm R.A."/>
            <person name="Pangilinan J."/>
            <person name="Pereira M.F."/>
            <person name="Perotto S."/>
            <person name="Peter M."/>
            <person name="Pfister S."/>
            <person name="Riley R."/>
            <person name="Sitrit Y."/>
            <person name="Stielow J.B."/>
            <person name="Szollosi G."/>
            <person name="Zifcakova L."/>
            <person name="Stursova M."/>
            <person name="Spatafora J.W."/>
            <person name="Tedersoo L."/>
            <person name="Vaario L.M."/>
            <person name="Yamada A."/>
            <person name="Yan M."/>
            <person name="Wang P."/>
            <person name="Xu J."/>
            <person name="Bruns T."/>
            <person name="Baldrian P."/>
            <person name="Vilgalys R."/>
            <person name="Dunand C."/>
            <person name="Henrissat B."/>
            <person name="Grigoriev I.V."/>
            <person name="Hibbett D."/>
            <person name="Nagy L.G."/>
            <person name="Martin F.M."/>
        </authorList>
    </citation>
    <scope>NUCLEOTIDE SEQUENCE</scope>
    <source>
        <strain evidence="1">BED1</strain>
    </source>
</reference>
<name>A0AAD4BAX3_BOLED</name>
<accession>A0AAD4BAX3</accession>
<comment type="caution">
    <text evidence="1">The sequence shown here is derived from an EMBL/GenBank/DDBJ whole genome shotgun (WGS) entry which is preliminary data.</text>
</comment>
<proteinExistence type="predicted"/>
<evidence type="ECO:0000313" key="2">
    <source>
        <dbReference type="Proteomes" id="UP001194468"/>
    </source>
</evidence>
<feature type="non-terminal residue" evidence="1">
    <location>
        <position position="1"/>
    </location>
</feature>
<dbReference type="EMBL" id="WHUW01000340">
    <property type="protein sequence ID" value="KAF8415336.1"/>
    <property type="molecule type" value="Genomic_DNA"/>
</dbReference>
<gene>
    <name evidence="1" type="ORF">L210DRAFT_879140</name>
</gene>
<sequence>LDAWKNDQLEIADTLLTAAISESHSPSHHAFASRASVSARLQKWDAALQDAEMVLATLPSHATPLTSNYDKAIDVQPSIIAFLAKSIAHI</sequence>